<gene>
    <name evidence="11" type="ORF">MIND_01220900</name>
</gene>
<dbReference type="OrthoDB" id="2015537at2759"/>
<accession>A0A8H6S434</accession>
<dbReference type="GeneID" id="59351228"/>
<evidence type="ECO:0000256" key="7">
    <source>
        <dbReference type="ARBA" id="ARBA00022898"/>
    </source>
</evidence>
<proteinExistence type="inferred from homology"/>
<dbReference type="GO" id="GO:0030170">
    <property type="term" value="F:pyridoxal phosphate binding"/>
    <property type="evidence" value="ECO:0007669"/>
    <property type="project" value="InterPro"/>
</dbReference>
<evidence type="ECO:0000313" key="11">
    <source>
        <dbReference type="EMBL" id="KAF7291953.1"/>
    </source>
</evidence>
<dbReference type="SUPFAM" id="SSF53383">
    <property type="entry name" value="PLP-dependent transferases"/>
    <property type="match status" value="1"/>
</dbReference>
<dbReference type="EC" id="2.6.1.9" evidence="4"/>
<evidence type="ECO:0000256" key="4">
    <source>
        <dbReference type="ARBA" id="ARBA00012748"/>
    </source>
</evidence>
<dbReference type="Pfam" id="PF00155">
    <property type="entry name" value="Aminotran_1_2"/>
    <property type="match status" value="1"/>
</dbReference>
<comment type="cofactor">
    <cofactor evidence="1 9">
        <name>pyridoxal 5'-phosphate</name>
        <dbReference type="ChEBI" id="CHEBI:597326"/>
    </cofactor>
</comment>
<comment type="pathway">
    <text evidence="2">Amino-acid biosynthesis; L-histidine biosynthesis; L-histidine from 5-phospho-alpha-D-ribose 1-diphosphate: step 7/9.</text>
</comment>
<feature type="domain" description="Aminotransferase class I/classII large" evidence="10">
    <location>
        <begin position="82"/>
        <end position="389"/>
    </location>
</feature>
<name>A0A8H6S434_9AGAR</name>
<dbReference type="GO" id="GO:0004400">
    <property type="term" value="F:histidinol-phosphate transaminase activity"/>
    <property type="evidence" value="ECO:0007669"/>
    <property type="project" value="UniProtKB-EC"/>
</dbReference>
<dbReference type="InterPro" id="IPR015424">
    <property type="entry name" value="PyrdxlP-dep_Trfase"/>
</dbReference>
<dbReference type="InterPro" id="IPR015422">
    <property type="entry name" value="PyrdxlP-dep_Trfase_small"/>
</dbReference>
<keyword evidence="12" id="KW-1185">Reference proteome</keyword>
<dbReference type="CDD" id="cd00609">
    <property type="entry name" value="AAT_like"/>
    <property type="match status" value="1"/>
</dbReference>
<sequence length="398" mass="42573">MSIHGLAPNVANTGPSHFNILDVIRPNILALHPYRCAHEDYQTGILLDANENAFGHSIQGTVGLYSDAPFNDDLHHYPDPTQYKLKSRIAVLRGLPENAVDHIFLGVCVAPGRDKVITTPPTYGMYGVCAQINDVGVVECPLELSGANGEGGEHGRFSLQLTAIKAAIEADPAIKLILICSPGNPTSTLIPRSVIRELLDYPKFKGIVVVDEAYIDFASPDASAMSLIQEYGNICVMQTISKSFGLAGVRLGIAIAQPPLIQVLANAKAPYNISTPTSYIALSALSQPSIVAMRASLAKINVNRASLLKALSSVPGVGSAIGGSDANFILVPILDQEGQRPDNERAQRMYRLLAEENGVVVRFRGNEPGCLGCVRITVGTEEENAVVVAKMRKVLSEI</sequence>
<dbReference type="Gene3D" id="3.40.640.10">
    <property type="entry name" value="Type I PLP-dependent aspartate aminotransferase-like (Major domain)"/>
    <property type="match status" value="1"/>
</dbReference>
<dbReference type="RefSeq" id="XP_037214680.1">
    <property type="nucleotide sequence ID" value="XM_037368712.1"/>
</dbReference>
<organism evidence="11 12">
    <name type="scientific">Mycena indigotica</name>
    <dbReference type="NCBI Taxonomy" id="2126181"/>
    <lineage>
        <taxon>Eukaryota</taxon>
        <taxon>Fungi</taxon>
        <taxon>Dikarya</taxon>
        <taxon>Basidiomycota</taxon>
        <taxon>Agaricomycotina</taxon>
        <taxon>Agaricomycetes</taxon>
        <taxon>Agaricomycetidae</taxon>
        <taxon>Agaricales</taxon>
        <taxon>Marasmiineae</taxon>
        <taxon>Mycenaceae</taxon>
        <taxon>Mycena</taxon>
    </lineage>
</organism>
<comment type="caution">
    <text evidence="11">The sequence shown here is derived from an EMBL/GenBank/DDBJ whole genome shotgun (WGS) entry which is preliminary data.</text>
</comment>
<protein>
    <recommendedName>
        <fullName evidence="4">histidinol-phosphate transaminase</fullName>
        <ecNumber evidence="4">2.6.1.9</ecNumber>
    </recommendedName>
</protein>
<keyword evidence="7 9" id="KW-0663">Pyridoxal phosphate</keyword>
<reference evidence="11" key="1">
    <citation type="submission" date="2020-05" db="EMBL/GenBank/DDBJ databases">
        <title>Mycena genomes resolve the evolution of fungal bioluminescence.</title>
        <authorList>
            <person name="Tsai I.J."/>
        </authorList>
    </citation>
    <scope>NUCLEOTIDE SEQUENCE</scope>
    <source>
        <strain evidence="11">171206Taipei</strain>
    </source>
</reference>
<evidence type="ECO:0000256" key="8">
    <source>
        <dbReference type="ARBA" id="ARBA00047481"/>
    </source>
</evidence>
<evidence type="ECO:0000256" key="1">
    <source>
        <dbReference type="ARBA" id="ARBA00001933"/>
    </source>
</evidence>
<evidence type="ECO:0000256" key="6">
    <source>
        <dbReference type="ARBA" id="ARBA00022679"/>
    </source>
</evidence>
<evidence type="ECO:0000256" key="5">
    <source>
        <dbReference type="ARBA" id="ARBA00022576"/>
    </source>
</evidence>
<dbReference type="InterPro" id="IPR004839">
    <property type="entry name" value="Aminotransferase_I/II_large"/>
</dbReference>
<dbReference type="PANTHER" id="PTHR42885">
    <property type="entry name" value="HISTIDINOL-PHOSPHATE AMINOTRANSFERASE-RELATED"/>
    <property type="match status" value="1"/>
</dbReference>
<evidence type="ECO:0000256" key="2">
    <source>
        <dbReference type="ARBA" id="ARBA00005011"/>
    </source>
</evidence>
<keyword evidence="5" id="KW-0032">Aminotransferase</keyword>
<dbReference type="InterPro" id="IPR015421">
    <property type="entry name" value="PyrdxlP-dep_Trfase_major"/>
</dbReference>
<evidence type="ECO:0000256" key="9">
    <source>
        <dbReference type="RuleBase" id="RU003693"/>
    </source>
</evidence>
<comment type="similarity">
    <text evidence="3 9">Belongs to the class-II pyridoxal-phosphate-dependent aminotransferase family.</text>
</comment>
<dbReference type="Gene3D" id="3.90.1150.10">
    <property type="entry name" value="Aspartate Aminotransferase, domain 1"/>
    <property type="match status" value="1"/>
</dbReference>
<dbReference type="Proteomes" id="UP000636479">
    <property type="component" value="Unassembled WGS sequence"/>
</dbReference>
<dbReference type="PROSITE" id="PS00599">
    <property type="entry name" value="AA_TRANSFER_CLASS_2"/>
    <property type="match status" value="1"/>
</dbReference>
<keyword evidence="6" id="KW-0808">Transferase</keyword>
<comment type="catalytic activity">
    <reaction evidence="8">
        <text>L-histidinol phosphate + 2-oxoglutarate = 3-(imidazol-4-yl)-2-oxopropyl phosphate + L-glutamate</text>
        <dbReference type="Rhea" id="RHEA:23744"/>
        <dbReference type="ChEBI" id="CHEBI:16810"/>
        <dbReference type="ChEBI" id="CHEBI:29985"/>
        <dbReference type="ChEBI" id="CHEBI:57766"/>
        <dbReference type="ChEBI" id="CHEBI:57980"/>
        <dbReference type="EC" id="2.6.1.9"/>
    </reaction>
</comment>
<evidence type="ECO:0000259" key="10">
    <source>
        <dbReference type="Pfam" id="PF00155"/>
    </source>
</evidence>
<dbReference type="EMBL" id="JACAZF010000012">
    <property type="protein sequence ID" value="KAF7291953.1"/>
    <property type="molecule type" value="Genomic_DNA"/>
</dbReference>
<dbReference type="PANTHER" id="PTHR42885:SF2">
    <property type="entry name" value="HISTIDINOL-PHOSPHATE AMINOTRANSFERASE"/>
    <property type="match status" value="1"/>
</dbReference>
<evidence type="ECO:0000256" key="3">
    <source>
        <dbReference type="ARBA" id="ARBA00008392"/>
    </source>
</evidence>
<dbReference type="InterPro" id="IPR001917">
    <property type="entry name" value="Aminotrans_II_pyridoxalP_BS"/>
</dbReference>
<dbReference type="AlphaFoldDB" id="A0A8H6S434"/>
<evidence type="ECO:0000313" key="12">
    <source>
        <dbReference type="Proteomes" id="UP000636479"/>
    </source>
</evidence>